<evidence type="ECO:0000256" key="6">
    <source>
        <dbReference type="ARBA" id="ARBA00022605"/>
    </source>
</evidence>
<dbReference type="InterPro" id="IPR004450">
    <property type="entry name" value="Thr_synthase-like"/>
</dbReference>
<gene>
    <name evidence="15" type="ORF">EDD80_106130</name>
</gene>
<dbReference type="InterPro" id="IPR037158">
    <property type="entry name" value="Thr_synth_N_sf"/>
</dbReference>
<dbReference type="RefSeq" id="WP_132129381.1">
    <property type="nucleotide sequence ID" value="NZ_CP042432.1"/>
</dbReference>
<dbReference type="GO" id="GO:0030170">
    <property type="term" value="F:pyridoxal phosphate binding"/>
    <property type="evidence" value="ECO:0007669"/>
    <property type="project" value="InterPro"/>
</dbReference>
<evidence type="ECO:0000256" key="9">
    <source>
        <dbReference type="ARBA" id="ARBA00023239"/>
    </source>
</evidence>
<sequence length="435" mass="48196">MFYSTNNPKSKTSFSEAVLQGIAPDGGLFMPYSFPVLSKEFFASVHRLSFREMSFEVARTFLGGAISDPDLEKIVDEALEMDAPLVKVSPSVYALELFHGPTLAFKDFGARFLARTMAYLTRNSEREITVLVATSGDTGSAVAQGFYGVPGVKVCLLYPSGKVSHIQEQQLTTLGGNITTLEVEGTFDDCQRMVKEAFADRELASKKQLTSANSINIARLLPQMFYYFYAYSQLEDRQRPLVFSVPSGNFGNLTAGLFAWKMGLPVKRFIAATNRNDVVPEYLKEGRYRARPSESTISNAMDVGAPSNFARMVALFNNELAAFRAIISGYSFTDEETRACIRDVYDRQGYVLDPHGAVAFAGLRSYMEENRELNGVFLETAHPAKFRDTVEEILQMEIPVPGPLAICLDKPKKSIRIKSGLEELKEVLLASGENA</sequence>
<dbReference type="AlphaFoldDB" id="A0A4R3KRQ1"/>
<evidence type="ECO:0000256" key="5">
    <source>
        <dbReference type="ARBA" id="ARBA00018679"/>
    </source>
</evidence>
<dbReference type="Gene3D" id="3.40.50.1100">
    <property type="match status" value="2"/>
</dbReference>
<evidence type="ECO:0000259" key="14">
    <source>
        <dbReference type="Pfam" id="PF14821"/>
    </source>
</evidence>
<proteinExistence type="inferred from homology"/>
<dbReference type="EC" id="4.2.3.1" evidence="4 11"/>
<reference evidence="15 16" key="1">
    <citation type="submission" date="2019-03" db="EMBL/GenBank/DDBJ databases">
        <title>Genomic Encyclopedia of Type Strains, Phase IV (KMG-IV): sequencing the most valuable type-strain genomes for metagenomic binning, comparative biology and taxonomic classification.</title>
        <authorList>
            <person name="Goeker M."/>
        </authorList>
    </citation>
    <scope>NUCLEOTIDE SEQUENCE [LARGE SCALE GENOMIC DNA]</scope>
    <source>
        <strain evidence="15 16">DSM 21100</strain>
    </source>
</reference>
<dbReference type="OrthoDB" id="9763107at2"/>
<keyword evidence="16" id="KW-1185">Reference proteome</keyword>
<evidence type="ECO:0000313" key="15">
    <source>
        <dbReference type="EMBL" id="TCS86819.1"/>
    </source>
</evidence>
<evidence type="ECO:0000256" key="7">
    <source>
        <dbReference type="ARBA" id="ARBA00022697"/>
    </source>
</evidence>
<evidence type="ECO:0000313" key="16">
    <source>
        <dbReference type="Proteomes" id="UP000295807"/>
    </source>
</evidence>
<organism evidence="15 16">
    <name type="scientific">Anseongella ginsenosidimutans</name>
    <dbReference type="NCBI Taxonomy" id="496056"/>
    <lineage>
        <taxon>Bacteria</taxon>
        <taxon>Pseudomonadati</taxon>
        <taxon>Bacteroidota</taxon>
        <taxon>Sphingobacteriia</taxon>
        <taxon>Sphingobacteriales</taxon>
        <taxon>Sphingobacteriaceae</taxon>
        <taxon>Anseongella</taxon>
    </lineage>
</organism>
<dbReference type="NCBIfam" id="TIGR00260">
    <property type="entry name" value="thrC"/>
    <property type="match status" value="1"/>
</dbReference>
<dbReference type="InterPro" id="IPR000634">
    <property type="entry name" value="Ser/Thr_deHydtase_PyrdxlP-BS"/>
</dbReference>
<feature type="modified residue" description="N6-(pyridoxal phosphate)lysine" evidence="12">
    <location>
        <position position="106"/>
    </location>
</feature>
<protein>
    <recommendedName>
        <fullName evidence="5 11">Threonine synthase</fullName>
        <ecNumber evidence="4 11">4.2.3.1</ecNumber>
    </recommendedName>
</protein>
<dbReference type="SUPFAM" id="SSF53686">
    <property type="entry name" value="Tryptophan synthase beta subunit-like PLP-dependent enzymes"/>
    <property type="match status" value="1"/>
</dbReference>
<dbReference type="UniPathway" id="UPA00050">
    <property type="reaction ID" value="UER00065"/>
</dbReference>
<evidence type="ECO:0000256" key="3">
    <source>
        <dbReference type="ARBA" id="ARBA00005517"/>
    </source>
</evidence>
<dbReference type="PANTHER" id="PTHR42690:SF1">
    <property type="entry name" value="THREONINE SYNTHASE-LIKE 2"/>
    <property type="match status" value="1"/>
</dbReference>
<keyword evidence="9" id="KW-0456">Lyase</keyword>
<dbReference type="EMBL" id="SMAD01000006">
    <property type="protein sequence ID" value="TCS86819.1"/>
    <property type="molecule type" value="Genomic_DNA"/>
</dbReference>
<evidence type="ECO:0000256" key="2">
    <source>
        <dbReference type="ARBA" id="ARBA00004979"/>
    </source>
</evidence>
<comment type="pathway">
    <text evidence="2">Amino-acid biosynthesis; L-threonine biosynthesis; L-threonine from L-aspartate: step 5/5.</text>
</comment>
<dbReference type="Gene3D" id="3.90.1380.10">
    <property type="entry name" value="Threonine synthase, N-terminal domain"/>
    <property type="match status" value="1"/>
</dbReference>
<evidence type="ECO:0000256" key="4">
    <source>
        <dbReference type="ARBA" id="ARBA00013028"/>
    </source>
</evidence>
<dbReference type="FunFam" id="3.40.50.1100:FF:000022">
    <property type="entry name" value="Threonine synthase"/>
    <property type="match status" value="1"/>
</dbReference>
<dbReference type="CDD" id="cd01560">
    <property type="entry name" value="Thr-synth_2"/>
    <property type="match status" value="1"/>
</dbReference>
<name>A0A4R3KRQ1_9SPHI</name>
<keyword evidence="7" id="KW-0791">Threonine biosynthesis</keyword>
<comment type="cofactor">
    <cofactor evidence="1 12">
        <name>pyridoxal 5'-phosphate</name>
        <dbReference type="ChEBI" id="CHEBI:597326"/>
    </cofactor>
</comment>
<comment type="catalytic activity">
    <reaction evidence="10">
        <text>O-phospho-L-homoserine + H2O = L-threonine + phosphate</text>
        <dbReference type="Rhea" id="RHEA:10840"/>
        <dbReference type="ChEBI" id="CHEBI:15377"/>
        <dbReference type="ChEBI" id="CHEBI:43474"/>
        <dbReference type="ChEBI" id="CHEBI:57590"/>
        <dbReference type="ChEBI" id="CHEBI:57926"/>
        <dbReference type="EC" id="4.2.3.1"/>
    </reaction>
</comment>
<dbReference type="InterPro" id="IPR029144">
    <property type="entry name" value="Thr_synth_N"/>
</dbReference>
<dbReference type="GO" id="GO:0009088">
    <property type="term" value="P:threonine biosynthetic process"/>
    <property type="evidence" value="ECO:0007669"/>
    <property type="project" value="UniProtKB-UniRule"/>
</dbReference>
<keyword evidence="6" id="KW-0028">Amino-acid biosynthesis</keyword>
<dbReference type="Proteomes" id="UP000295807">
    <property type="component" value="Unassembled WGS sequence"/>
</dbReference>
<evidence type="ECO:0000256" key="11">
    <source>
        <dbReference type="NCBIfam" id="TIGR00260"/>
    </source>
</evidence>
<comment type="caution">
    <text evidence="15">The sequence shown here is derived from an EMBL/GenBank/DDBJ whole genome shotgun (WGS) entry which is preliminary data.</text>
</comment>
<evidence type="ECO:0000256" key="1">
    <source>
        <dbReference type="ARBA" id="ARBA00001933"/>
    </source>
</evidence>
<dbReference type="Pfam" id="PF14821">
    <property type="entry name" value="Thr_synth_N"/>
    <property type="match status" value="1"/>
</dbReference>
<dbReference type="InterPro" id="IPR036052">
    <property type="entry name" value="TrpB-like_PALP_sf"/>
</dbReference>
<dbReference type="InterPro" id="IPR051166">
    <property type="entry name" value="Threonine_Synthase"/>
</dbReference>
<dbReference type="InterPro" id="IPR001926">
    <property type="entry name" value="TrpB-like_PALP"/>
</dbReference>
<evidence type="ECO:0000256" key="8">
    <source>
        <dbReference type="ARBA" id="ARBA00022898"/>
    </source>
</evidence>
<dbReference type="GO" id="GO:0004795">
    <property type="term" value="F:threonine synthase activity"/>
    <property type="evidence" value="ECO:0007669"/>
    <property type="project" value="UniProtKB-UniRule"/>
</dbReference>
<accession>A0A4R3KRQ1</accession>
<dbReference type="Pfam" id="PF00291">
    <property type="entry name" value="PALP"/>
    <property type="match status" value="1"/>
</dbReference>
<feature type="domain" description="Tryptophan synthase beta chain-like PALP" evidence="13">
    <location>
        <begin position="92"/>
        <end position="368"/>
    </location>
</feature>
<dbReference type="PANTHER" id="PTHR42690">
    <property type="entry name" value="THREONINE SYNTHASE FAMILY MEMBER"/>
    <property type="match status" value="1"/>
</dbReference>
<comment type="similarity">
    <text evidence="3">Belongs to the threonine synthase family.</text>
</comment>
<evidence type="ECO:0000256" key="12">
    <source>
        <dbReference type="PIRSR" id="PIRSR604450-51"/>
    </source>
</evidence>
<feature type="domain" description="Threonine synthase N-terminal" evidence="14">
    <location>
        <begin position="2"/>
        <end position="78"/>
    </location>
</feature>
<dbReference type="PROSITE" id="PS00165">
    <property type="entry name" value="DEHYDRATASE_SER_THR"/>
    <property type="match status" value="1"/>
</dbReference>
<evidence type="ECO:0000256" key="10">
    <source>
        <dbReference type="ARBA" id="ARBA00049144"/>
    </source>
</evidence>
<keyword evidence="8 12" id="KW-0663">Pyridoxal phosphate</keyword>
<evidence type="ECO:0000259" key="13">
    <source>
        <dbReference type="Pfam" id="PF00291"/>
    </source>
</evidence>